<dbReference type="Proteomes" id="UP000823388">
    <property type="component" value="Chromosome 6N"/>
</dbReference>
<name>A0A8T0R0P2_PANVG</name>
<reference evidence="1" key="1">
    <citation type="submission" date="2020-05" db="EMBL/GenBank/DDBJ databases">
        <title>WGS assembly of Panicum virgatum.</title>
        <authorList>
            <person name="Lovell J.T."/>
            <person name="Jenkins J."/>
            <person name="Shu S."/>
            <person name="Juenger T.E."/>
            <person name="Schmutz J."/>
        </authorList>
    </citation>
    <scope>NUCLEOTIDE SEQUENCE</scope>
    <source>
        <strain evidence="1">AP13</strain>
    </source>
</reference>
<evidence type="ECO:0000313" key="2">
    <source>
        <dbReference type="Proteomes" id="UP000823388"/>
    </source>
</evidence>
<keyword evidence="2" id="KW-1185">Reference proteome</keyword>
<organism evidence="1 2">
    <name type="scientific">Panicum virgatum</name>
    <name type="common">Blackwell switchgrass</name>
    <dbReference type="NCBI Taxonomy" id="38727"/>
    <lineage>
        <taxon>Eukaryota</taxon>
        <taxon>Viridiplantae</taxon>
        <taxon>Streptophyta</taxon>
        <taxon>Embryophyta</taxon>
        <taxon>Tracheophyta</taxon>
        <taxon>Spermatophyta</taxon>
        <taxon>Magnoliopsida</taxon>
        <taxon>Liliopsida</taxon>
        <taxon>Poales</taxon>
        <taxon>Poaceae</taxon>
        <taxon>PACMAD clade</taxon>
        <taxon>Panicoideae</taxon>
        <taxon>Panicodae</taxon>
        <taxon>Paniceae</taxon>
        <taxon>Panicinae</taxon>
        <taxon>Panicum</taxon>
        <taxon>Panicum sect. Hiantes</taxon>
    </lineage>
</organism>
<proteinExistence type="predicted"/>
<dbReference type="AlphaFoldDB" id="A0A8T0R0P2"/>
<accession>A0A8T0R0P2</accession>
<sequence length="58" mass="7075">MHWECRQRNEHRHVQLVNCQWHAHHELESSRAEQLYIPVETENKSRPCESRAAAWRRG</sequence>
<comment type="caution">
    <text evidence="1">The sequence shown here is derived from an EMBL/GenBank/DDBJ whole genome shotgun (WGS) entry which is preliminary data.</text>
</comment>
<evidence type="ECO:0000313" key="1">
    <source>
        <dbReference type="EMBL" id="KAG2578748.1"/>
    </source>
</evidence>
<protein>
    <submittedName>
        <fullName evidence="1">Uncharacterized protein</fullName>
    </submittedName>
</protein>
<gene>
    <name evidence="1" type="ORF">PVAP13_6NG114506</name>
</gene>
<dbReference type="EMBL" id="CM029048">
    <property type="protein sequence ID" value="KAG2578748.1"/>
    <property type="molecule type" value="Genomic_DNA"/>
</dbReference>